<dbReference type="EMBL" id="MHQK01000021">
    <property type="protein sequence ID" value="OHA01684.1"/>
    <property type="molecule type" value="Genomic_DNA"/>
</dbReference>
<protein>
    <submittedName>
        <fullName evidence="2">Uncharacterized protein</fullName>
    </submittedName>
</protein>
<evidence type="ECO:0000313" key="3">
    <source>
        <dbReference type="Proteomes" id="UP000178710"/>
    </source>
</evidence>
<organism evidence="2 3">
    <name type="scientific">Candidatus Sungbacteria bacterium RIFCSPHIGHO2_02_FULL_49_20</name>
    <dbReference type="NCBI Taxonomy" id="1802272"/>
    <lineage>
        <taxon>Bacteria</taxon>
        <taxon>Candidatus Sungiibacteriota</taxon>
    </lineage>
</organism>
<comment type="caution">
    <text evidence="2">The sequence shown here is derived from an EMBL/GenBank/DDBJ whole genome shotgun (WGS) entry which is preliminary data.</text>
</comment>
<dbReference type="AlphaFoldDB" id="A0A1G2KQY3"/>
<sequence>MRVREELGKEDFQRRMGDAQKEKKRLEELLADTGDQIDKRIKFANEAFEFVEHAMIKFKTGPWEKKKRFSPPSVRTSRLWTKSLVFP</sequence>
<dbReference type="Proteomes" id="UP000178710">
    <property type="component" value="Unassembled WGS sequence"/>
</dbReference>
<accession>A0A1G2KQY3</accession>
<feature type="region of interest" description="Disordered" evidence="1">
    <location>
        <begin position="1"/>
        <end position="21"/>
    </location>
</feature>
<gene>
    <name evidence="2" type="ORF">A3C12_02155</name>
</gene>
<reference evidence="2 3" key="1">
    <citation type="journal article" date="2016" name="Nat. Commun.">
        <title>Thousands of microbial genomes shed light on interconnected biogeochemical processes in an aquifer system.</title>
        <authorList>
            <person name="Anantharaman K."/>
            <person name="Brown C.T."/>
            <person name="Hug L.A."/>
            <person name="Sharon I."/>
            <person name="Castelle C.J."/>
            <person name="Probst A.J."/>
            <person name="Thomas B.C."/>
            <person name="Singh A."/>
            <person name="Wilkins M.J."/>
            <person name="Karaoz U."/>
            <person name="Brodie E.L."/>
            <person name="Williams K.H."/>
            <person name="Hubbard S.S."/>
            <person name="Banfield J.F."/>
        </authorList>
    </citation>
    <scope>NUCLEOTIDE SEQUENCE [LARGE SCALE GENOMIC DNA]</scope>
</reference>
<evidence type="ECO:0000313" key="2">
    <source>
        <dbReference type="EMBL" id="OHA01684.1"/>
    </source>
</evidence>
<evidence type="ECO:0000256" key="1">
    <source>
        <dbReference type="SAM" id="MobiDB-lite"/>
    </source>
</evidence>
<proteinExistence type="predicted"/>
<name>A0A1G2KQY3_9BACT</name>